<dbReference type="EMBL" id="QXIR01000004">
    <property type="protein sequence ID" value="RIW37365.1"/>
    <property type="molecule type" value="Genomic_DNA"/>
</dbReference>
<evidence type="ECO:0000313" key="2">
    <source>
        <dbReference type="EMBL" id="RIW37365.1"/>
    </source>
</evidence>
<dbReference type="Pfam" id="PF10026">
    <property type="entry name" value="DUF2268"/>
    <property type="match status" value="1"/>
</dbReference>
<evidence type="ECO:0000313" key="3">
    <source>
        <dbReference type="Proteomes" id="UP000265801"/>
    </source>
</evidence>
<feature type="domain" description="DUF2268" evidence="1">
    <location>
        <begin position="149"/>
        <end position="337"/>
    </location>
</feature>
<gene>
    <name evidence="2" type="ORF">D3H55_04845</name>
</gene>
<dbReference type="OrthoDB" id="1437293at2"/>
<name>A0A3A1R3Q7_9BACI</name>
<reference evidence="2 3" key="1">
    <citation type="submission" date="2018-09" db="EMBL/GenBank/DDBJ databases">
        <title>Bacillus saliacetes sp. nov., isolated from Thai shrimp paste (Ka-pi).</title>
        <authorList>
            <person name="Daroonpunt R."/>
            <person name="Tanasupawat S."/>
            <person name="Yiamsombut S."/>
        </authorList>
    </citation>
    <scope>NUCLEOTIDE SEQUENCE [LARGE SCALE GENOMIC DNA]</scope>
    <source>
        <strain evidence="2 3">SKP7-4</strain>
    </source>
</reference>
<sequence length="354" mass="40252">MEGIYLFRKRFVLLASSLFLMIAGCSNVDKQAGEGDKLSLKQEDKVKTAQAAAGETKANNEITVGDQTFHVIMLNKEIWEYAKAVENDSAAVKKEVYREKVVTPLRKQVAEADAHIYHDYFSFLSPNTNITKLKENAKVLLDDEERILELVEQGIKDSAQKMAGEDKTIIILPVNPDERFVIEKMGGLSGVAVSEDTVVLNLDPSFEEEGLKYLVAHEYHHTLQTENRADKAPSILEYFLLEGKADAFANSIYPDYKVPWTEPLSERLQEKVFDELRENGNDWDTNRYYEFFNGYSSKGIPMWSNYKVGFQVVQSYVRNNPDSSVAEWTALLPKEIILGSDYKDVYEELEAAEE</sequence>
<organism evidence="2 3">
    <name type="scientific">Bacillus salacetis</name>
    <dbReference type="NCBI Taxonomy" id="2315464"/>
    <lineage>
        <taxon>Bacteria</taxon>
        <taxon>Bacillati</taxon>
        <taxon>Bacillota</taxon>
        <taxon>Bacilli</taxon>
        <taxon>Bacillales</taxon>
        <taxon>Bacillaceae</taxon>
        <taxon>Bacillus</taxon>
    </lineage>
</organism>
<dbReference type="Proteomes" id="UP000265801">
    <property type="component" value="Unassembled WGS sequence"/>
</dbReference>
<proteinExistence type="predicted"/>
<keyword evidence="3" id="KW-1185">Reference proteome</keyword>
<dbReference type="AlphaFoldDB" id="A0A3A1R3Q7"/>
<accession>A0A3A1R3Q7</accession>
<protein>
    <recommendedName>
        <fullName evidence="1">DUF2268 domain-containing protein</fullName>
    </recommendedName>
</protein>
<evidence type="ECO:0000259" key="1">
    <source>
        <dbReference type="Pfam" id="PF10026"/>
    </source>
</evidence>
<comment type="caution">
    <text evidence="2">The sequence shown here is derived from an EMBL/GenBank/DDBJ whole genome shotgun (WGS) entry which is preliminary data.</text>
</comment>
<dbReference type="InterPro" id="IPR018728">
    <property type="entry name" value="DUF2268"/>
</dbReference>